<evidence type="ECO:0000256" key="13">
    <source>
        <dbReference type="ARBA" id="ARBA00029438"/>
    </source>
</evidence>
<dbReference type="PANTHER" id="PTHR43290">
    <property type="entry name" value="MEVALONATE KINASE"/>
    <property type="match status" value="1"/>
</dbReference>
<dbReference type="EMBL" id="MBFR01000424">
    <property type="protein sequence ID" value="PVU87999.1"/>
    <property type="molecule type" value="Genomic_DNA"/>
</dbReference>
<evidence type="ECO:0000259" key="16">
    <source>
        <dbReference type="Pfam" id="PF00288"/>
    </source>
</evidence>
<comment type="pathway">
    <text evidence="13 14">Isoprenoid biosynthesis; isopentenyl diphosphate biosynthesis via mevalonate pathway; isopentenyl diphosphate from (R)-mevalonate: step 1/3.</text>
</comment>
<evidence type="ECO:0000256" key="8">
    <source>
        <dbReference type="ARBA" id="ARBA00022777"/>
    </source>
</evidence>
<evidence type="ECO:0000256" key="3">
    <source>
        <dbReference type="ARBA" id="ARBA00012103"/>
    </source>
</evidence>
<keyword evidence="14" id="KW-1207">Sterol metabolism</keyword>
<reference evidence="18 19" key="1">
    <citation type="journal article" date="2018" name="MBio">
        <title>Comparative Genomics Reveals the Core Gene Toolbox for the Fungus-Insect Symbiosis.</title>
        <authorList>
            <person name="Wang Y."/>
            <person name="Stata M."/>
            <person name="Wang W."/>
            <person name="Stajich J.E."/>
            <person name="White M.M."/>
            <person name="Moncalvo J.M."/>
        </authorList>
    </citation>
    <scope>NUCLEOTIDE SEQUENCE [LARGE SCALE GENOMIC DNA]</scope>
    <source>
        <strain evidence="18 19">SWE-8-4</strain>
    </source>
</reference>
<evidence type="ECO:0000313" key="19">
    <source>
        <dbReference type="Proteomes" id="UP000245383"/>
    </source>
</evidence>
<name>A0A2T9Y6N2_9FUNG</name>
<sequence>MQTRLVVSCPGKAILTGEHAAVYSKAVVAATVDLRLRVFSQPTCDKLLSLNFIELGYIFVVPISTLSCIYGAIESLSHPGDIELLVRKLASDGKVSLPKNAQLASAIFVAIYLYCSILASSACSGLSLSIKSDIPLGAGLGSSAAYSAAMSASLLFHSYKFDRNTPGTDINALVNSWAFRAEQVVHGTPSGVDNCTVINGGFVKYSKGLPIETFYSGIPLQFLIVDTLVPKNTKTMVAKVAVDYNSDKPGVKSAIETIDSISNSLYGILKQTIHLPSSGTHPQQIELNMCQDQIATLITKNQDQLEFLGVSHNSLDNIVRAAGGCGYSAKLTGGGGGGCALVFVPQTKSDPDSLDTLKSAIEAYGYRIYSTKMGVSGLEIDFDGSSWTDPL</sequence>
<feature type="transmembrane region" description="Helical" evidence="15">
    <location>
        <begin position="103"/>
        <end position="128"/>
    </location>
</feature>
<keyword evidence="14" id="KW-0756">Sterol biosynthesis</keyword>
<feature type="domain" description="GHMP kinase N-terminal" evidence="16">
    <location>
        <begin position="120"/>
        <end position="198"/>
    </location>
</feature>
<dbReference type="OrthoDB" id="1652964at2759"/>
<evidence type="ECO:0000256" key="15">
    <source>
        <dbReference type="SAM" id="Phobius"/>
    </source>
</evidence>
<keyword evidence="14" id="KW-0752">Steroid biosynthesis</keyword>
<feature type="transmembrane region" description="Helical" evidence="15">
    <location>
        <begin position="55"/>
        <end position="73"/>
    </location>
</feature>
<evidence type="ECO:0000256" key="7">
    <source>
        <dbReference type="ARBA" id="ARBA00022741"/>
    </source>
</evidence>
<evidence type="ECO:0000256" key="14">
    <source>
        <dbReference type="RuleBase" id="RU363087"/>
    </source>
</evidence>
<keyword evidence="15" id="KW-0472">Membrane</keyword>
<dbReference type="GO" id="GO:0006695">
    <property type="term" value="P:cholesterol biosynthetic process"/>
    <property type="evidence" value="ECO:0007669"/>
    <property type="project" value="TreeGrafter"/>
</dbReference>
<keyword evidence="4 14" id="KW-0963">Cytoplasm</keyword>
<dbReference type="AlphaFoldDB" id="A0A2T9Y6N2"/>
<dbReference type="InterPro" id="IPR013750">
    <property type="entry name" value="GHMP_kinase_C_dom"/>
</dbReference>
<keyword evidence="8 14" id="KW-0418">Kinase</keyword>
<keyword evidence="9 14" id="KW-0067">ATP-binding</keyword>
<dbReference type="InterPro" id="IPR006203">
    <property type="entry name" value="GHMP_knse_ATP-bd_CS"/>
</dbReference>
<proteinExistence type="inferred from homology"/>
<dbReference type="GO" id="GO:0005829">
    <property type="term" value="C:cytosol"/>
    <property type="evidence" value="ECO:0007669"/>
    <property type="project" value="TreeGrafter"/>
</dbReference>
<comment type="function">
    <text evidence="14">Mevalonate kinase; part of the second module of ergosterol biosynthesis pathway that includes the middle steps of the pathway. The second module is carried out in the vacuole and involves the formation of farnesyl diphosphate, which is also an important intermediate in the biosynthesis of ubiquinone, dolichol, heme and prenylated proteins.</text>
</comment>
<keyword evidence="15" id="KW-0812">Transmembrane</keyword>
<evidence type="ECO:0000256" key="10">
    <source>
        <dbReference type="ARBA" id="ARBA00022842"/>
    </source>
</evidence>
<dbReference type="Pfam" id="PF08544">
    <property type="entry name" value="GHMP_kinases_C"/>
    <property type="match status" value="1"/>
</dbReference>
<dbReference type="InterPro" id="IPR020568">
    <property type="entry name" value="Ribosomal_Su5_D2-typ_SF"/>
</dbReference>
<comment type="subcellular location">
    <subcellularLocation>
        <location evidence="1 14">Cytoplasm</location>
    </subcellularLocation>
</comment>
<dbReference type="Gene3D" id="3.30.70.890">
    <property type="entry name" value="GHMP kinase, C-terminal domain"/>
    <property type="match status" value="1"/>
</dbReference>
<keyword evidence="6 14" id="KW-0808">Transferase</keyword>
<dbReference type="PRINTS" id="PR00959">
    <property type="entry name" value="MEVGALKINASE"/>
</dbReference>
<dbReference type="Gene3D" id="3.30.230.10">
    <property type="match status" value="1"/>
</dbReference>
<organism evidence="18 19">
    <name type="scientific">Smittium simulii</name>
    <dbReference type="NCBI Taxonomy" id="133385"/>
    <lineage>
        <taxon>Eukaryota</taxon>
        <taxon>Fungi</taxon>
        <taxon>Fungi incertae sedis</taxon>
        <taxon>Zoopagomycota</taxon>
        <taxon>Kickxellomycotina</taxon>
        <taxon>Harpellomycetes</taxon>
        <taxon>Harpellales</taxon>
        <taxon>Legeriomycetaceae</taxon>
        <taxon>Smittium</taxon>
    </lineage>
</organism>
<evidence type="ECO:0000256" key="12">
    <source>
        <dbReference type="ARBA" id="ARBA00029310"/>
    </source>
</evidence>
<evidence type="ECO:0000256" key="1">
    <source>
        <dbReference type="ARBA" id="ARBA00004496"/>
    </source>
</evidence>
<evidence type="ECO:0000313" key="18">
    <source>
        <dbReference type="EMBL" id="PVU87999.1"/>
    </source>
</evidence>
<dbReference type="SUPFAM" id="SSF54211">
    <property type="entry name" value="Ribosomal protein S5 domain 2-like"/>
    <property type="match status" value="1"/>
</dbReference>
<evidence type="ECO:0000256" key="2">
    <source>
        <dbReference type="ARBA" id="ARBA00006495"/>
    </source>
</evidence>
<evidence type="ECO:0000259" key="17">
    <source>
        <dbReference type="Pfam" id="PF08544"/>
    </source>
</evidence>
<evidence type="ECO:0000256" key="11">
    <source>
        <dbReference type="ARBA" id="ARBA00023098"/>
    </source>
</evidence>
<dbReference type="InterPro" id="IPR014721">
    <property type="entry name" value="Ribsml_uS5_D2-typ_fold_subgr"/>
</dbReference>
<keyword evidence="19" id="KW-1185">Reference proteome</keyword>
<dbReference type="PANTHER" id="PTHR43290:SF2">
    <property type="entry name" value="MEVALONATE KINASE"/>
    <property type="match status" value="1"/>
</dbReference>
<evidence type="ECO:0000256" key="4">
    <source>
        <dbReference type="ARBA" id="ARBA00022490"/>
    </source>
</evidence>
<dbReference type="InterPro" id="IPR006204">
    <property type="entry name" value="GHMP_kinase_N_dom"/>
</dbReference>
<dbReference type="GO" id="GO:0004496">
    <property type="term" value="F:mevalonate kinase activity"/>
    <property type="evidence" value="ECO:0007669"/>
    <property type="project" value="UniProtKB-EC"/>
</dbReference>
<gene>
    <name evidence="18" type="ORF">BB561_006081</name>
</gene>
<comment type="caution">
    <text evidence="18">The sequence shown here is derived from an EMBL/GenBank/DDBJ whole genome shotgun (WGS) entry which is preliminary data.</text>
</comment>
<dbReference type="EC" id="2.7.1.36" evidence="3 14"/>
<comment type="similarity">
    <text evidence="2 14">Belongs to the GHMP kinase family. Mevalonate kinase subfamily.</text>
</comment>
<dbReference type="GO" id="GO:0005524">
    <property type="term" value="F:ATP binding"/>
    <property type="evidence" value="ECO:0007669"/>
    <property type="project" value="UniProtKB-KW"/>
</dbReference>
<feature type="domain" description="GHMP kinase C-terminal" evidence="17">
    <location>
        <begin position="292"/>
        <end position="365"/>
    </location>
</feature>
<keyword evidence="5 14" id="KW-0444">Lipid biosynthesis</keyword>
<dbReference type="Proteomes" id="UP000245383">
    <property type="component" value="Unassembled WGS sequence"/>
</dbReference>
<feature type="transmembrane region" description="Helical" evidence="15">
    <location>
        <begin position="134"/>
        <end position="156"/>
    </location>
</feature>
<dbReference type="NCBIfam" id="TIGR00549">
    <property type="entry name" value="mevalon_kin"/>
    <property type="match status" value="1"/>
</dbReference>
<dbReference type="SUPFAM" id="SSF55060">
    <property type="entry name" value="GHMP Kinase, C-terminal domain"/>
    <property type="match status" value="1"/>
</dbReference>
<dbReference type="STRING" id="133385.A0A2T9Y6N2"/>
<dbReference type="UniPathway" id="UPA00057">
    <property type="reaction ID" value="UER00098"/>
</dbReference>
<evidence type="ECO:0000256" key="9">
    <source>
        <dbReference type="ARBA" id="ARBA00022840"/>
    </source>
</evidence>
<evidence type="ECO:0000256" key="6">
    <source>
        <dbReference type="ARBA" id="ARBA00022679"/>
    </source>
</evidence>
<comment type="catalytic activity">
    <reaction evidence="12">
        <text>(R)-mevalonate + ATP = (R)-5-phosphomevalonate + ADP + H(+)</text>
        <dbReference type="Rhea" id="RHEA:17065"/>
        <dbReference type="ChEBI" id="CHEBI:15378"/>
        <dbReference type="ChEBI" id="CHEBI:30616"/>
        <dbReference type="ChEBI" id="CHEBI:36464"/>
        <dbReference type="ChEBI" id="CHEBI:58146"/>
        <dbReference type="ChEBI" id="CHEBI:456216"/>
        <dbReference type="EC" id="2.7.1.36"/>
    </reaction>
    <physiologicalReaction direction="left-to-right" evidence="12">
        <dbReference type="Rhea" id="RHEA:17066"/>
    </physiologicalReaction>
</comment>
<dbReference type="PROSITE" id="PS00627">
    <property type="entry name" value="GHMP_KINASES_ATP"/>
    <property type="match status" value="1"/>
</dbReference>
<dbReference type="Pfam" id="PF00288">
    <property type="entry name" value="GHMP_kinases_N"/>
    <property type="match status" value="1"/>
</dbReference>
<accession>A0A2T9Y6N2</accession>
<keyword evidence="10" id="KW-0460">Magnesium</keyword>
<dbReference type="InterPro" id="IPR006205">
    <property type="entry name" value="Mev_gal_kin"/>
</dbReference>
<protein>
    <recommendedName>
        <fullName evidence="3 14">Mevalonate kinase</fullName>
        <shortName evidence="14">MK</shortName>
        <ecNumber evidence="3 14">2.7.1.36</ecNumber>
    </recommendedName>
</protein>
<keyword evidence="11 14" id="KW-0443">Lipid metabolism</keyword>
<dbReference type="InterPro" id="IPR036554">
    <property type="entry name" value="GHMP_kinase_C_sf"/>
</dbReference>
<keyword evidence="7 14" id="KW-0547">Nucleotide-binding</keyword>
<keyword evidence="15" id="KW-1133">Transmembrane helix</keyword>
<keyword evidence="14" id="KW-0753">Steroid metabolism</keyword>
<evidence type="ECO:0000256" key="5">
    <source>
        <dbReference type="ARBA" id="ARBA00022516"/>
    </source>
</evidence>
<dbReference type="GO" id="GO:0019287">
    <property type="term" value="P:isopentenyl diphosphate biosynthetic process, mevalonate pathway"/>
    <property type="evidence" value="ECO:0007669"/>
    <property type="project" value="UniProtKB-UniPathway"/>
</dbReference>